<dbReference type="PANTHER" id="PTHR45695:SF22">
    <property type="entry name" value="G-PROTEIN COUPLED RECEPTORS FAMILY 1 PROFILE DOMAIN-CONTAINING PROTEIN"/>
    <property type="match status" value="1"/>
</dbReference>
<accession>A0A9D4CPN8</accession>
<dbReference type="InterPro" id="IPR017452">
    <property type="entry name" value="GPCR_Rhodpsn_7TM"/>
</dbReference>
<keyword evidence="13" id="KW-1185">Reference proteome</keyword>
<feature type="transmembrane region" description="Helical" evidence="10">
    <location>
        <begin position="167"/>
        <end position="189"/>
    </location>
</feature>
<reference evidence="12" key="2">
    <citation type="submission" date="2020-11" db="EMBL/GenBank/DDBJ databases">
        <authorList>
            <person name="McCartney M.A."/>
            <person name="Auch B."/>
            <person name="Kono T."/>
            <person name="Mallez S."/>
            <person name="Becker A."/>
            <person name="Gohl D.M."/>
            <person name="Silverstein K.A.T."/>
            <person name="Koren S."/>
            <person name="Bechman K.B."/>
            <person name="Herman A."/>
            <person name="Abrahante J.E."/>
            <person name="Garbe J."/>
        </authorList>
    </citation>
    <scope>NUCLEOTIDE SEQUENCE</scope>
    <source>
        <strain evidence="12">Duluth1</strain>
        <tissue evidence="12">Whole animal</tissue>
    </source>
</reference>
<gene>
    <name evidence="12" type="ORF">DPMN_055271</name>
</gene>
<feature type="transmembrane region" description="Helical" evidence="10">
    <location>
        <begin position="318"/>
        <end position="341"/>
    </location>
</feature>
<feature type="domain" description="G-protein coupled receptors family 1 profile" evidence="11">
    <location>
        <begin position="67"/>
        <end position="378"/>
    </location>
</feature>
<proteinExistence type="inferred from homology"/>
<feature type="transmembrane region" description="Helical" evidence="10">
    <location>
        <begin position="128"/>
        <end position="146"/>
    </location>
</feature>
<dbReference type="EMBL" id="JAIWYP010000012">
    <property type="protein sequence ID" value="KAH3729303.1"/>
    <property type="molecule type" value="Genomic_DNA"/>
</dbReference>
<feature type="transmembrane region" description="Helical" evidence="10">
    <location>
        <begin position="219"/>
        <end position="245"/>
    </location>
</feature>
<dbReference type="InterPro" id="IPR000611">
    <property type="entry name" value="NPY_rcpt"/>
</dbReference>
<evidence type="ECO:0000256" key="2">
    <source>
        <dbReference type="ARBA" id="ARBA00010663"/>
    </source>
</evidence>
<evidence type="ECO:0000256" key="9">
    <source>
        <dbReference type="RuleBase" id="RU000688"/>
    </source>
</evidence>
<comment type="caution">
    <text evidence="12">The sequence shown here is derived from an EMBL/GenBank/DDBJ whole genome shotgun (WGS) entry which is preliminary data.</text>
</comment>
<dbReference type="Pfam" id="PF00001">
    <property type="entry name" value="7tm_1"/>
    <property type="match status" value="1"/>
</dbReference>
<dbReference type="Proteomes" id="UP000828390">
    <property type="component" value="Unassembled WGS sequence"/>
</dbReference>
<organism evidence="12 13">
    <name type="scientific">Dreissena polymorpha</name>
    <name type="common">Zebra mussel</name>
    <name type="synonym">Mytilus polymorpha</name>
    <dbReference type="NCBI Taxonomy" id="45954"/>
    <lineage>
        <taxon>Eukaryota</taxon>
        <taxon>Metazoa</taxon>
        <taxon>Spiralia</taxon>
        <taxon>Lophotrochozoa</taxon>
        <taxon>Mollusca</taxon>
        <taxon>Bivalvia</taxon>
        <taxon>Autobranchia</taxon>
        <taxon>Heteroconchia</taxon>
        <taxon>Euheterodonta</taxon>
        <taxon>Imparidentia</taxon>
        <taxon>Neoheterodontei</taxon>
        <taxon>Myida</taxon>
        <taxon>Dreissenoidea</taxon>
        <taxon>Dreissenidae</taxon>
        <taxon>Dreissena</taxon>
    </lineage>
</organism>
<dbReference type="PANTHER" id="PTHR45695">
    <property type="entry name" value="LEUCOKININ RECEPTOR-RELATED"/>
    <property type="match status" value="1"/>
</dbReference>
<evidence type="ECO:0000256" key="4">
    <source>
        <dbReference type="ARBA" id="ARBA00022989"/>
    </source>
</evidence>
<dbReference type="PRINTS" id="PR00237">
    <property type="entry name" value="GPCRRHODOPSN"/>
</dbReference>
<dbReference type="OrthoDB" id="2132067at2759"/>
<evidence type="ECO:0000256" key="5">
    <source>
        <dbReference type="ARBA" id="ARBA00023040"/>
    </source>
</evidence>
<keyword evidence="7 9" id="KW-0675">Receptor</keyword>
<dbReference type="InterPro" id="IPR000276">
    <property type="entry name" value="GPCR_Rhodpsn"/>
</dbReference>
<evidence type="ECO:0000256" key="7">
    <source>
        <dbReference type="ARBA" id="ARBA00023170"/>
    </source>
</evidence>
<keyword evidence="4 10" id="KW-1133">Transmembrane helix</keyword>
<dbReference type="PROSITE" id="PS00237">
    <property type="entry name" value="G_PROTEIN_RECEP_F1_1"/>
    <property type="match status" value="1"/>
</dbReference>
<feature type="transmembrane region" description="Helical" evidence="10">
    <location>
        <begin position="361"/>
        <end position="381"/>
    </location>
</feature>
<sequence>MDPKSDLHKMDKMVGYDDEIGFSEDYDYANYYNYTYDIMDSMKHLPLDEFLPTVIIYGIVGLMGLVGNLLVLFAIARVKRMRTITNMFLFSLASADLLLVCLCIPVRCVAFYSYTWNLGEFMCRGTHYVQHVSMICSAMTLTTMSIERFIAIRFPLRARSLCTKRHARVVISVTWVTSFVAAVPIIFVIKHHPVGQSFEHFWCVKWFPDMPLLGRAFELYMLAIMLILPCLVMVITYTWIANIIWHVATMRADMRSGSCISENLEKSSVANGTSNGVQMTPTTDRTSRATPVVPLTSPLAVCPSTKAYVDDDRTRKQVVMMLMVVVVLFAVCWTPLLVNNLLTAFDVIDHLHVGALKPLRIAFHILAYANSCVNPFVYAFMSKNFRDGFKQSVLACLRGSEYLMRSKSRYLTSTTRASTSNSADVIRQVTHRTDSLAMRRSSDLL</sequence>
<dbReference type="GO" id="GO:0004983">
    <property type="term" value="F:neuropeptide Y receptor activity"/>
    <property type="evidence" value="ECO:0007669"/>
    <property type="project" value="InterPro"/>
</dbReference>
<evidence type="ECO:0000313" key="13">
    <source>
        <dbReference type="Proteomes" id="UP000828390"/>
    </source>
</evidence>
<evidence type="ECO:0000256" key="8">
    <source>
        <dbReference type="ARBA" id="ARBA00023224"/>
    </source>
</evidence>
<dbReference type="Gene3D" id="1.20.1070.10">
    <property type="entry name" value="Rhodopsin 7-helix transmembrane proteins"/>
    <property type="match status" value="1"/>
</dbReference>
<dbReference type="GO" id="GO:0005886">
    <property type="term" value="C:plasma membrane"/>
    <property type="evidence" value="ECO:0007669"/>
    <property type="project" value="TreeGrafter"/>
</dbReference>
<evidence type="ECO:0000256" key="10">
    <source>
        <dbReference type="SAM" id="Phobius"/>
    </source>
</evidence>
<comment type="subcellular location">
    <subcellularLocation>
        <location evidence="1">Membrane</location>
        <topology evidence="1">Multi-pass membrane protein</topology>
    </subcellularLocation>
</comment>
<reference evidence="12" key="1">
    <citation type="journal article" date="2019" name="bioRxiv">
        <title>The Genome of the Zebra Mussel, Dreissena polymorpha: A Resource for Invasive Species Research.</title>
        <authorList>
            <person name="McCartney M.A."/>
            <person name="Auch B."/>
            <person name="Kono T."/>
            <person name="Mallez S."/>
            <person name="Zhang Y."/>
            <person name="Obille A."/>
            <person name="Becker A."/>
            <person name="Abrahante J.E."/>
            <person name="Garbe J."/>
            <person name="Badalamenti J.P."/>
            <person name="Herman A."/>
            <person name="Mangelson H."/>
            <person name="Liachko I."/>
            <person name="Sullivan S."/>
            <person name="Sone E.D."/>
            <person name="Koren S."/>
            <person name="Silverstein K.A.T."/>
            <person name="Beckman K.B."/>
            <person name="Gohl D.M."/>
        </authorList>
    </citation>
    <scope>NUCLEOTIDE SEQUENCE</scope>
    <source>
        <strain evidence="12">Duluth1</strain>
        <tissue evidence="12">Whole animal</tissue>
    </source>
</reference>
<keyword evidence="5 9" id="KW-0297">G-protein coupled receptor</keyword>
<protein>
    <recommendedName>
        <fullName evidence="11">G-protein coupled receptors family 1 profile domain-containing protein</fullName>
    </recommendedName>
</protein>
<keyword evidence="6 10" id="KW-0472">Membrane</keyword>
<evidence type="ECO:0000256" key="3">
    <source>
        <dbReference type="ARBA" id="ARBA00022692"/>
    </source>
</evidence>
<dbReference type="PROSITE" id="PS50262">
    <property type="entry name" value="G_PROTEIN_RECEP_F1_2"/>
    <property type="match status" value="1"/>
</dbReference>
<dbReference type="PRINTS" id="PR01012">
    <property type="entry name" value="NRPEPTIDEYR"/>
</dbReference>
<evidence type="ECO:0000259" key="11">
    <source>
        <dbReference type="PROSITE" id="PS50262"/>
    </source>
</evidence>
<evidence type="ECO:0000256" key="6">
    <source>
        <dbReference type="ARBA" id="ARBA00023136"/>
    </source>
</evidence>
<evidence type="ECO:0000313" key="12">
    <source>
        <dbReference type="EMBL" id="KAH3729303.1"/>
    </source>
</evidence>
<dbReference type="SUPFAM" id="SSF81321">
    <property type="entry name" value="Family A G protein-coupled receptor-like"/>
    <property type="match status" value="1"/>
</dbReference>
<keyword evidence="8 9" id="KW-0807">Transducer</keyword>
<dbReference type="SMART" id="SM01381">
    <property type="entry name" value="7TM_GPCR_Srsx"/>
    <property type="match status" value="1"/>
</dbReference>
<comment type="similarity">
    <text evidence="2 9">Belongs to the G-protein coupled receptor 1 family.</text>
</comment>
<evidence type="ECO:0000256" key="1">
    <source>
        <dbReference type="ARBA" id="ARBA00004141"/>
    </source>
</evidence>
<dbReference type="AlphaFoldDB" id="A0A9D4CPN8"/>
<feature type="transmembrane region" description="Helical" evidence="10">
    <location>
        <begin position="88"/>
        <end position="116"/>
    </location>
</feature>
<feature type="transmembrane region" description="Helical" evidence="10">
    <location>
        <begin position="54"/>
        <end position="76"/>
    </location>
</feature>
<keyword evidence="3 9" id="KW-0812">Transmembrane</keyword>
<name>A0A9D4CPN8_DREPO</name>